<dbReference type="Proteomes" id="UP000297475">
    <property type="component" value="Unassembled WGS sequence"/>
</dbReference>
<reference evidence="4 5" key="1">
    <citation type="submission" date="2019-04" db="EMBL/GenBank/DDBJ databases">
        <title>Natronospirillum operosus gen. nov., sp. nov., a haloalkaliphilic satellite isolated from decaying biomass of laboratory culture of cyanobacterium Geitlerinema sp. and proposal of Natronospirillaceae fam. nov. and Saccharospirillaceae fam. nov.</title>
        <authorList>
            <person name="Kevbrin V."/>
            <person name="Boltyanskaya Y."/>
            <person name="Koziaeva V."/>
            <person name="Grouzdev D.S."/>
            <person name="Park M."/>
            <person name="Cho J."/>
        </authorList>
    </citation>
    <scope>NUCLEOTIDE SEQUENCE [LARGE SCALE GENOMIC DNA]</scope>
    <source>
        <strain evidence="4 5">G-116</strain>
    </source>
</reference>
<gene>
    <name evidence="4" type="ORF">E4656_01065</name>
</gene>
<dbReference type="AlphaFoldDB" id="A0A4Z0W8V6"/>
<feature type="transmembrane region" description="Helical" evidence="2">
    <location>
        <begin position="152"/>
        <end position="169"/>
    </location>
</feature>
<dbReference type="PANTHER" id="PTHR43849:SF2">
    <property type="entry name" value="BLL3936 PROTEIN"/>
    <property type="match status" value="1"/>
</dbReference>
<sequence length="663" mass="70810">MVQRLHTTTIIGPDLMTQPSQTQDSSPQLPPPLATWFRWLLAGTITLIVIAWTGDLHRSILGQPFLVQEFSLVVLGLCISLVYLSRDIRGREYTGRPAYLNMLLATAGFAACAYAAYRYRILSEQMFYYPEEAFAISAIIVPLVIDGLRRMVGWPLVIIVLVFMAYGLFGDNAPAPFTARPWDLIDLGPHLTLDTTAMVGLPLTIGVTVVIPFIYFGALLNRAGGGEFFSDLAVAIMGGFRGGAAKIAIVASAFFGTISGSAVSNVASTGVISIPLMKRSGFSGRVAAATESVASTGGQFMPPVMGAAAFLMAELSQTPYQTIVVAAILPALFFFFAVFMQSDADSIRLKVKAIPKVERKPIGQVMWNGGHFLLPFVLLVVMLFTFNRSPQAAALWATGAVALLGLLRGYGGDRIRARDLFIAMQMAGRTSIEIILIVAAAGFVIGVLNGTGLVFGLTRIIVEMAGGNLVALLVMAGLISIVLGMGMPTVAVYVLLAALVVPALMAAGVPKLSAHMFVLYFGMMSMITPPIAIAAYAASSIADERPLGVAFTAMRYAWIAYLVPFIFVFRPEFLLNQAHFDATGLIEVVAAAVLLVLLMNGAFSGYLKGRLGPLNRLILLAAGGAVLIGITSQTYHWVAYAAGVLAFALIAQRHWLVPRSAEA</sequence>
<proteinExistence type="predicted"/>
<keyword evidence="5" id="KW-1185">Reference proteome</keyword>
<feature type="transmembrane region" description="Helical" evidence="2">
    <location>
        <begin position="432"/>
        <end position="454"/>
    </location>
</feature>
<comment type="caution">
    <text evidence="4">The sequence shown here is derived from an EMBL/GenBank/DDBJ whole genome shotgun (WGS) entry which is preliminary data.</text>
</comment>
<evidence type="ECO:0000259" key="3">
    <source>
        <dbReference type="Pfam" id="PF06808"/>
    </source>
</evidence>
<keyword evidence="1" id="KW-0813">Transport</keyword>
<feature type="transmembrane region" description="Helical" evidence="2">
    <location>
        <begin position="65"/>
        <end position="85"/>
    </location>
</feature>
<dbReference type="NCBIfam" id="TIGR02123">
    <property type="entry name" value="TRAP_fused"/>
    <property type="match status" value="1"/>
</dbReference>
<feature type="transmembrane region" description="Helical" evidence="2">
    <location>
        <begin position="232"/>
        <end position="255"/>
    </location>
</feature>
<feature type="transmembrane region" description="Helical" evidence="2">
    <location>
        <begin position="197"/>
        <end position="220"/>
    </location>
</feature>
<feature type="transmembrane region" description="Helical" evidence="2">
    <location>
        <begin position="460"/>
        <end position="483"/>
    </location>
</feature>
<dbReference type="GO" id="GO:0022857">
    <property type="term" value="F:transmembrane transporter activity"/>
    <property type="evidence" value="ECO:0007669"/>
    <property type="project" value="UniProtKB-UniRule"/>
</dbReference>
<keyword evidence="2" id="KW-0812">Transmembrane</keyword>
<feature type="transmembrane region" description="Helical" evidence="2">
    <location>
        <begin position="320"/>
        <end position="340"/>
    </location>
</feature>
<evidence type="ECO:0000313" key="4">
    <source>
        <dbReference type="EMBL" id="TGG95049.1"/>
    </source>
</evidence>
<dbReference type="PANTHER" id="PTHR43849">
    <property type="entry name" value="BLL3936 PROTEIN"/>
    <property type="match status" value="1"/>
</dbReference>
<feature type="transmembrane region" description="Helical" evidence="2">
    <location>
        <begin position="589"/>
        <end position="607"/>
    </location>
</feature>
<feature type="transmembrane region" description="Helical" evidence="2">
    <location>
        <begin position="365"/>
        <end position="386"/>
    </location>
</feature>
<feature type="transmembrane region" description="Helical" evidence="2">
    <location>
        <begin position="36"/>
        <end position="53"/>
    </location>
</feature>
<dbReference type="GO" id="GO:0005886">
    <property type="term" value="C:plasma membrane"/>
    <property type="evidence" value="ECO:0007669"/>
    <property type="project" value="UniProtKB-SubCell"/>
</dbReference>
<feature type="transmembrane region" description="Helical" evidence="2">
    <location>
        <begin position="515"/>
        <end position="537"/>
    </location>
</feature>
<dbReference type="OrthoDB" id="9759894at2"/>
<evidence type="ECO:0000256" key="2">
    <source>
        <dbReference type="SAM" id="Phobius"/>
    </source>
</evidence>
<feature type="transmembrane region" description="Helical" evidence="2">
    <location>
        <begin position="128"/>
        <end position="145"/>
    </location>
</feature>
<keyword evidence="2" id="KW-1133">Transmembrane helix</keyword>
<feature type="transmembrane region" description="Helical" evidence="2">
    <location>
        <begin position="97"/>
        <end position="116"/>
    </location>
</feature>
<feature type="domain" description="TRAP C4-dicarboxylate transport system permease DctM subunit" evidence="3">
    <location>
        <begin position="144"/>
        <end position="575"/>
    </location>
</feature>
<protein>
    <submittedName>
        <fullName evidence="4">TRAP transporter fused permease subunit</fullName>
    </submittedName>
</protein>
<feature type="transmembrane region" description="Helical" evidence="2">
    <location>
        <begin position="490"/>
        <end position="509"/>
    </location>
</feature>
<comment type="subcellular location">
    <subcellularLocation>
        <location evidence="1">Cell inner membrane</location>
        <topology evidence="1">Multi-pass membrane protein</topology>
    </subcellularLocation>
</comment>
<keyword evidence="1" id="KW-1003">Cell membrane</keyword>
<feature type="transmembrane region" description="Helical" evidence="2">
    <location>
        <begin position="614"/>
        <end position="631"/>
    </location>
</feature>
<feature type="transmembrane region" description="Helical" evidence="2">
    <location>
        <begin position="549"/>
        <end position="569"/>
    </location>
</feature>
<evidence type="ECO:0000256" key="1">
    <source>
        <dbReference type="RuleBase" id="RU369079"/>
    </source>
</evidence>
<keyword evidence="1" id="KW-0997">Cell inner membrane</keyword>
<accession>A0A4Z0W8V6</accession>
<organism evidence="4 5">
    <name type="scientific">Natronospirillum operosum</name>
    <dbReference type="NCBI Taxonomy" id="2759953"/>
    <lineage>
        <taxon>Bacteria</taxon>
        <taxon>Pseudomonadati</taxon>
        <taxon>Pseudomonadota</taxon>
        <taxon>Gammaproteobacteria</taxon>
        <taxon>Oceanospirillales</taxon>
        <taxon>Natronospirillaceae</taxon>
        <taxon>Natronospirillum</taxon>
    </lineage>
</organism>
<feature type="transmembrane region" description="Helical" evidence="2">
    <location>
        <begin position="637"/>
        <end position="656"/>
    </location>
</feature>
<dbReference type="InterPro" id="IPR010656">
    <property type="entry name" value="DctM"/>
</dbReference>
<name>A0A4Z0W8V6_9GAMM</name>
<dbReference type="Pfam" id="PF06808">
    <property type="entry name" value="DctM"/>
    <property type="match status" value="1"/>
</dbReference>
<comment type="function">
    <text evidence="1">Part of the tripartite ATP-independent periplasmic (TRAP) transport system.</text>
</comment>
<dbReference type="EMBL" id="SRMF01000001">
    <property type="protein sequence ID" value="TGG95049.1"/>
    <property type="molecule type" value="Genomic_DNA"/>
</dbReference>
<dbReference type="InterPro" id="IPR011853">
    <property type="entry name" value="TRAP_DctM-Dct_fused"/>
</dbReference>
<feature type="transmembrane region" description="Helical" evidence="2">
    <location>
        <begin position="392"/>
        <end position="411"/>
    </location>
</feature>
<keyword evidence="2" id="KW-0472">Membrane</keyword>
<evidence type="ECO:0000313" key="5">
    <source>
        <dbReference type="Proteomes" id="UP000297475"/>
    </source>
</evidence>